<proteinExistence type="predicted"/>
<keyword evidence="2" id="KW-1185">Reference proteome</keyword>
<evidence type="ECO:0000313" key="1">
    <source>
        <dbReference type="EMBL" id="KAK9097121.1"/>
    </source>
</evidence>
<protein>
    <submittedName>
        <fullName evidence="1">Uncharacterized protein</fullName>
    </submittedName>
</protein>
<name>A0AAP0EPQ9_9MAGN</name>
<organism evidence="1 2">
    <name type="scientific">Stephania japonica</name>
    <dbReference type="NCBI Taxonomy" id="461633"/>
    <lineage>
        <taxon>Eukaryota</taxon>
        <taxon>Viridiplantae</taxon>
        <taxon>Streptophyta</taxon>
        <taxon>Embryophyta</taxon>
        <taxon>Tracheophyta</taxon>
        <taxon>Spermatophyta</taxon>
        <taxon>Magnoliopsida</taxon>
        <taxon>Ranunculales</taxon>
        <taxon>Menispermaceae</taxon>
        <taxon>Menispermoideae</taxon>
        <taxon>Cissampelideae</taxon>
        <taxon>Stephania</taxon>
    </lineage>
</organism>
<evidence type="ECO:0000313" key="2">
    <source>
        <dbReference type="Proteomes" id="UP001417504"/>
    </source>
</evidence>
<comment type="caution">
    <text evidence="1">The sequence shown here is derived from an EMBL/GenBank/DDBJ whole genome shotgun (WGS) entry which is preliminary data.</text>
</comment>
<gene>
    <name evidence="1" type="ORF">Sjap_022618</name>
</gene>
<sequence length="70" mass="8189">MLKCFRSPFQSDLKCSQSYFSTQLTNSLRSSSMRSRGGENGVMNMRTTRVHGRFEKEKKQWGFFILVETD</sequence>
<dbReference type="Proteomes" id="UP001417504">
    <property type="component" value="Unassembled WGS sequence"/>
</dbReference>
<reference evidence="1 2" key="1">
    <citation type="submission" date="2024-01" db="EMBL/GenBank/DDBJ databases">
        <title>Genome assemblies of Stephania.</title>
        <authorList>
            <person name="Yang L."/>
        </authorList>
    </citation>
    <scope>NUCLEOTIDE SEQUENCE [LARGE SCALE GENOMIC DNA]</scope>
    <source>
        <strain evidence="1">QJT</strain>
        <tissue evidence="1">Leaf</tissue>
    </source>
</reference>
<dbReference type="AlphaFoldDB" id="A0AAP0EPQ9"/>
<dbReference type="EMBL" id="JBBNAE010000009">
    <property type="protein sequence ID" value="KAK9097121.1"/>
    <property type="molecule type" value="Genomic_DNA"/>
</dbReference>
<accession>A0AAP0EPQ9</accession>